<dbReference type="SUPFAM" id="SSF52540">
    <property type="entry name" value="P-loop containing nucleoside triphosphate hydrolases"/>
    <property type="match status" value="1"/>
</dbReference>
<feature type="region of interest" description="Disordered" evidence="3">
    <location>
        <begin position="284"/>
        <end position="336"/>
    </location>
</feature>
<name>A0A0D2UQL8_CAPO3</name>
<dbReference type="NCBIfam" id="TIGR00231">
    <property type="entry name" value="small_GTP"/>
    <property type="match status" value="1"/>
</dbReference>
<dbReference type="PhylomeDB" id="A0A0D2UQL8"/>
<dbReference type="InterPro" id="IPR050227">
    <property type="entry name" value="Rab"/>
</dbReference>
<dbReference type="Proteomes" id="UP000008743">
    <property type="component" value="Unassembled WGS sequence"/>
</dbReference>
<keyword evidence="1" id="KW-0547">Nucleotide-binding</keyword>
<dbReference type="OMA" id="LNVPRWV"/>
<dbReference type="SMART" id="SM00176">
    <property type="entry name" value="RAN"/>
    <property type="match status" value="1"/>
</dbReference>
<dbReference type="PANTHER" id="PTHR47977">
    <property type="entry name" value="RAS-RELATED PROTEIN RAB"/>
    <property type="match status" value="1"/>
</dbReference>
<dbReference type="EMBL" id="KE346373">
    <property type="protein sequence ID" value="KJE97311.1"/>
    <property type="molecule type" value="Genomic_DNA"/>
</dbReference>
<dbReference type="SMART" id="SM00175">
    <property type="entry name" value="RAB"/>
    <property type="match status" value="1"/>
</dbReference>
<feature type="compositionally biased region" description="Low complexity" evidence="3">
    <location>
        <begin position="289"/>
        <end position="311"/>
    </location>
</feature>
<keyword evidence="2" id="KW-0342">GTP-binding</keyword>
<dbReference type="CDD" id="cd00154">
    <property type="entry name" value="Rab"/>
    <property type="match status" value="1"/>
</dbReference>
<gene>
    <name evidence="4" type="ORF">CAOG_007740</name>
</gene>
<keyword evidence="5" id="KW-1185">Reference proteome</keyword>
<reference evidence="5" key="1">
    <citation type="submission" date="2011-02" db="EMBL/GenBank/DDBJ databases">
        <title>The Genome Sequence of Capsaspora owczarzaki ATCC 30864.</title>
        <authorList>
            <person name="Russ C."/>
            <person name="Cuomo C."/>
            <person name="Burger G."/>
            <person name="Gray M.W."/>
            <person name="Holland P.W.H."/>
            <person name="King N."/>
            <person name="Lang F.B.F."/>
            <person name="Roger A.J."/>
            <person name="Ruiz-Trillo I."/>
            <person name="Young S.K."/>
            <person name="Zeng Q."/>
            <person name="Gargeya S."/>
            <person name="Alvarado L."/>
            <person name="Berlin A."/>
            <person name="Chapman S.B."/>
            <person name="Chen Z."/>
            <person name="Freedman E."/>
            <person name="Gellesch M."/>
            <person name="Goldberg J."/>
            <person name="Griggs A."/>
            <person name="Gujja S."/>
            <person name="Heilman E."/>
            <person name="Heiman D."/>
            <person name="Howarth C."/>
            <person name="Mehta T."/>
            <person name="Neiman D."/>
            <person name="Pearson M."/>
            <person name="Roberts A."/>
            <person name="Saif S."/>
            <person name="Shea T."/>
            <person name="Shenoy N."/>
            <person name="Sisk P."/>
            <person name="Stolte C."/>
            <person name="Sykes S."/>
            <person name="White J."/>
            <person name="Yandava C."/>
            <person name="Haas B."/>
            <person name="Nusbaum C."/>
            <person name="Birren B."/>
        </authorList>
    </citation>
    <scope>NUCLEOTIDE SEQUENCE</scope>
    <source>
        <strain evidence="5">ATCC 30864</strain>
    </source>
</reference>
<organism evidence="4 5">
    <name type="scientific">Capsaspora owczarzaki (strain ATCC 30864)</name>
    <dbReference type="NCBI Taxonomy" id="595528"/>
    <lineage>
        <taxon>Eukaryota</taxon>
        <taxon>Filasterea</taxon>
        <taxon>Capsaspora</taxon>
    </lineage>
</organism>
<evidence type="ECO:0000256" key="1">
    <source>
        <dbReference type="ARBA" id="ARBA00022741"/>
    </source>
</evidence>
<protein>
    <submittedName>
        <fullName evidence="4">Ras family protein</fullName>
    </submittedName>
</protein>
<evidence type="ECO:0000256" key="2">
    <source>
        <dbReference type="ARBA" id="ARBA00023134"/>
    </source>
</evidence>
<dbReference type="SMART" id="SM00174">
    <property type="entry name" value="RHO"/>
    <property type="match status" value="1"/>
</dbReference>
<dbReference type="FunFam" id="3.40.50.300:FF:001447">
    <property type="entry name" value="Ras-related protein Rab-1B"/>
    <property type="match status" value="1"/>
</dbReference>
<dbReference type="Pfam" id="PF00071">
    <property type="entry name" value="Ras"/>
    <property type="match status" value="1"/>
</dbReference>
<dbReference type="PRINTS" id="PR00449">
    <property type="entry name" value="RASTRNSFRMNG"/>
</dbReference>
<dbReference type="GO" id="GO:0005525">
    <property type="term" value="F:GTP binding"/>
    <property type="evidence" value="ECO:0007669"/>
    <property type="project" value="UniProtKB-KW"/>
</dbReference>
<dbReference type="RefSeq" id="XP_004343614.1">
    <property type="nucleotide sequence ID" value="XM_004343564.2"/>
</dbReference>
<dbReference type="Gene3D" id="3.40.50.300">
    <property type="entry name" value="P-loop containing nucleotide triphosphate hydrolases"/>
    <property type="match status" value="1"/>
</dbReference>
<accession>A0A0D2UQL8</accession>
<dbReference type="AlphaFoldDB" id="A0A0D2UQL8"/>
<dbReference type="InterPro" id="IPR001806">
    <property type="entry name" value="Small_GTPase"/>
</dbReference>
<sequence>MPADASLLGSSSPSLRASTSSIATALHSPVSPVGSVPSNLLHTQAIAQFKVILVGDASAGKTSLLHRFIHGFMPEHTVATIGVDFDAREVFHPRTGQFVRIHLWDTAGQERYRTVTTSYYRADGCLLVYDLTSPKALASVRYWLDEVAEWAPSSIVTRVVGNKADLEDKLTQEQVGNIQAIETLATCQGATASRMSVAQNADAVDELFVNLIDAMLDQATASTAILATSPSSQRDIRSPSFSLHGRRDSLGAHSVASTLLESSSSASFSPPSGRRSPFQSLLALRKPSDSPGSASSTTTTSSSLSNPSMGSIESFVARSPSPTSARTEAARRKRKQAANLEFIEVRKSSRCCVIS</sequence>
<feature type="region of interest" description="Disordered" evidence="3">
    <location>
        <begin position="227"/>
        <end position="247"/>
    </location>
</feature>
<dbReference type="InterPro" id="IPR027417">
    <property type="entry name" value="P-loop_NTPase"/>
</dbReference>
<proteinExistence type="predicted"/>
<dbReference type="OrthoDB" id="9989112at2759"/>
<dbReference type="SMART" id="SM00173">
    <property type="entry name" value="RAS"/>
    <property type="match status" value="1"/>
</dbReference>
<evidence type="ECO:0000313" key="4">
    <source>
        <dbReference type="EMBL" id="KJE97311.1"/>
    </source>
</evidence>
<dbReference type="InParanoid" id="A0A0D2UQL8"/>
<dbReference type="STRING" id="595528.A0A0D2UQL8"/>
<evidence type="ECO:0000256" key="3">
    <source>
        <dbReference type="SAM" id="MobiDB-lite"/>
    </source>
</evidence>
<dbReference type="InterPro" id="IPR005225">
    <property type="entry name" value="Small_GTP-bd"/>
</dbReference>
<dbReference type="PROSITE" id="PS51419">
    <property type="entry name" value="RAB"/>
    <property type="match status" value="1"/>
</dbReference>
<evidence type="ECO:0000313" key="5">
    <source>
        <dbReference type="Proteomes" id="UP000008743"/>
    </source>
</evidence>
<dbReference type="eggNOG" id="KOG0095">
    <property type="taxonomic scope" value="Eukaryota"/>
</dbReference>
<dbReference type="GO" id="GO:0003924">
    <property type="term" value="F:GTPase activity"/>
    <property type="evidence" value="ECO:0007669"/>
    <property type="project" value="InterPro"/>
</dbReference>